<dbReference type="Gene3D" id="1.10.510.10">
    <property type="entry name" value="Transferase(Phosphotransferase) domain 1"/>
    <property type="match status" value="1"/>
</dbReference>
<dbReference type="GO" id="GO:0004672">
    <property type="term" value="F:protein kinase activity"/>
    <property type="evidence" value="ECO:0007669"/>
    <property type="project" value="InterPro"/>
</dbReference>
<evidence type="ECO:0000313" key="3">
    <source>
        <dbReference type="Proteomes" id="UP000485058"/>
    </source>
</evidence>
<organism evidence="2 3">
    <name type="scientific">Haematococcus lacustris</name>
    <name type="common">Green alga</name>
    <name type="synonym">Haematococcus pluvialis</name>
    <dbReference type="NCBI Taxonomy" id="44745"/>
    <lineage>
        <taxon>Eukaryota</taxon>
        <taxon>Viridiplantae</taxon>
        <taxon>Chlorophyta</taxon>
        <taxon>core chlorophytes</taxon>
        <taxon>Chlorophyceae</taxon>
        <taxon>CS clade</taxon>
        <taxon>Chlamydomonadales</taxon>
        <taxon>Haematococcaceae</taxon>
        <taxon>Haematococcus</taxon>
    </lineage>
</organism>
<proteinExistence type="predicted"/>
<comment type="caution">
    <text evidence="2">The sequence shown here is derived from an EMBL/GenBank/DDBJ whole genome shotgun (WGS) entry which is preliminary data.</text>
</comment>
<dbReference type="InterPro" id="IPR011009">
    <property type="entry name" value="Kinase-like_dom_sf"/>
</dbReference>
<name>A0A6A0AKR4_HAELA</name>
<dbReference type="InterPro" id="IPR000719">
    <property type="entry name" value="Prot_kinase_dom"/>
</dbReference>
<dbReference type="GO" id="GO:0005524">
    <property type="term" value="F:ATP binding"/>
    <property type="evidence" value="ECO:0007669"/>
    <property type="project" value="InterPro"/>
</dbReference>
<dbReference type="SUPFAM" id="SSF56112">
    <property type="entry name" value="Protein kinase-like (PK-like)"/>
    <property type="match status" value="1"/>
</dbReference>
<feature type="non-terminal residue" evidence="2">
    <location>
        <position position="29"/>
    </location>
</feature>
<dbReference type="EMBL" id="BLLF01008404">
    <property type="protein sequence ID" value="GFH33362.1"/>
    <property type="molecule type" value="Genomic_DNA"/>
</dbReference>
<dbReference type="Proteomes" id="UP000485058">
    <property type="component" value="Unassembled WGS sequence"/>
</dbReference>
<reference evidence="2 3" key="1">
    <citation type="submission" date="2020-02" db="EMBL/GenBank/DDBJ databases">
        <title>Draft genome sequence of Haematococcus lacustris strain NIES-144.</title>
        <authorList>
            <person name="Morimoto D."/>
            <person name="Nakagawa S."/>
            <person name="Yoshida T."/>
            <person name="Sawayama S."/>
        </authorList>
    </citation>
    <scope>NUCLEOTIDE SEQUENCE [LARGE SCALE GENOMIC DNA]</scope>
    <source>
        <strain evidence="2 3">NIES-144</strain>
    </source>
</reference>
<accession>A0A6A0AKR4</accession>
<gene>
    <name evidence="2" type="ORF">HaLaN_32725</name>
</gene>
<sequence length="29" mass="3363">MKPATCSSIVMAVDYCHRHHVVHRDLKLD</sequence>
<dbReference type="AlphaFoldDB" id="A0A6A0AKR4"/>
<feature type="domain" description="Protein kinase" evidence="1">
    <location>
        <begin position="1"/>
        <end position="29"/>
    </location>
</feature>
<protein>
    <recommendedName>
        <fullName evidence="1">Protein kinase domain-containing protein</fullName>
    </recommendedName>
</protein>
<keyword evidence="3" id="KW-1185">Reference proteome</keyword>
<feature type="non-terminal residue" evidence="2">
    <location>
        <position position="1"/>
    </location>
</feature>
<evidence type="ECO:0000313" key="2">
    <source>
        <dbReference type="EMBL" id="GFH33362.1"/>
    </source>
</evidence>
<dbReference type="PROSITE" id="PS50011">
    <property type="entry name" value="PROTEIN_KINASE_DOM"/>
    <property type="match status" value="1"/>
</dbReference>
<evidence type="ECO:0000259" key="1">
    <source>
        <dbReference type="PROSITE" id="PS50011"/>
    </source>
</evidence>